<keyword evidence="1" id="KW-0812">Transmembrane</keyword>
<reference evidence="2" key="1">
    <citation type="submission" date="2018-05" db="EMBL/GenBank/DDBJ databases">
        <authorList>
            <person name="Lanie J.A."/>
            <person name="Ng W.-L."/>
            <person name="Kazmierczak K.M."/>
            <person name="Andrzejewski T.M."/>
            <person name="Davidsen T.M."/>
            <person name="Wayne K.J."/>
            <person name="Tettelin H."/>
            <person name="Glass J.I."/>
            <person name="Rusch D."/>
            <person name="Podicherti R."/>
            <person name="Tsui H.-C.T."/>
            <person name="Winkler M.E."/>
        </authorList>
    </citation>
    <scope>NUCLEOTIDE SEQUENCE</scope>
</reference>
<evidence type="ECO:0000313" key="2">
    <source>
        <dbReference type="EMBL" id="SVD02539.1"/>
    </source>
</evidence>
<feature type="non-terminal residue" evidence="2">
    <location>
        <position position="89"/>
    </location>
</feature>
<feature type="transmembrane region" description="Helical" evidence="1">
    <location>
        <begin position="27"/>
        <end position="47"/>
    </location>
</feature>
<organism evidence="2">
    <name type="scientific">marine metagenome</name>
    <dbReference type="NCBI Taxonomy" id="408172"/>
    <lineage>
        <taxon>unclassified sequences</taxon>
        <taxon>metagenomes</taxon>
        <taxon>ecological metagenomes</taxon>
    </lineage>
</organism>
<dbReference type="AlphaFoldDB" id="A0A382RXX0"/>
<evidence type="ECO:0000256" key="1">
    <source>
        <dbReference type="SAM" id="Phobius"/>
    </source>
</evidence>
<sequence>MSLFEPQSNDLKSFFRGLVVTSLKGVINNWAGICFSIIIAFIIWVVVQDYENPRMRSLVPAEGEPPVVVLPLNVPDGLIVEDLPTVRIL</sequence>
<keyword evidence="1" id="KW-0472">Membrane</keyword>
<accession>A0A382RXX0</accession>
<proteinExistence type="predicted"/>
<name>A0A382RXX0_9ZZZZ</name>
<protein>
    <submittedName>
        <fullName evidence="2">Uncharacterized protein</fullName>
    </submittedName>
</protein>
<keyword evidence="1" id="KW-1133">Transmembrane helix</keyword>
<dbReference type="EMBL" id="UINC01125004">
    <property type="protein sequence ID" value="SVD02539.1"/>
    <property type="molecule type" value="Genomic_DNA"/>
</dbReference>
<gene>
    <name evidence="2" type="ORF">METZ01_LOCUS355393</name>
</gene>